<dbReference type="EMBL" id="GL988045">
    <property type="protein sequence ID" value="EGS18695.1"/>
    <property type="molecule type" value="Genomic_DNA"/>
</dbReference>
<sequence>MRGESPSQLPDLNPLALTCRIREGDDNEWTIQRNAWPSKNIPTKQRVYLVNVLAVTLHAGEVASISDADVPRLQETTIPGYEFAGVIIGPPNSGGKFAPGDSVYGRTSFGRVGNARTFMFVKENELAKMPAEIQWSHAARIPLGGLIGYQALFSTDTIQKPSITDGWGSERGEAYQRNSKRTVLITGAGCMAGLWAIELAKLAGNTEAGRLENCQEADTPKVDMIIDFVGNGLLSNAWWMLKKKGTFVSMVDDALACKPPATGNQVRLVNFRLKSDPEALEVITTLINDRKSALIREINQIFDERDEFDIYDHPTALQHVRGNSRGIVVLKIPQLPIDNQTLVWERFFERVGNAEQSDNGQVTQESDVEDDRPSRLSAWLREDGPSSEKKRRRKLELMIQRENSSDSEGQDSSGEEDDESQ</sequence>
<proteinExistence type="predicted"/>
<feature type="region of interest" description="Disordered" evidence="1">
    <location>
        <begin position="355"/>
        <end position="421"/>
    </location>
</feature>
<name>G0SDU4_CHATD</name>
<dbReference type="InterPro" id="IPR036291">
    <property type="entry name" value="NAD(P)-bd_dom_sf"/>
</dbReference>
<evidence type="ECO:0000313" key="3">
    <source>
        <dbReference type="Proteomes" id="UP000008066"/>
    </source>
</evidence>
<dbReference type="PANTHER" id="PTHR43482">
    <property type="entry name" value="PROTEIN AST1-RELATED"/>
    <property type="match status" value="1"/>
</dbReference>
<evidence type="ECO:0008006" key="4">
    <source>
        <dbReference type="Google" id="ProtNLM"/>
    </source>
</evidence>
<gene>
    <name evidence="2" type="ORF">CTHT_0053020</name>
</gene>
<dbReference type="Gene3D" id="3.90.180.10">
    <property type="entry name" value="Medium-chain alcohol dehydrogenases, catalytic domain"/>
    <property type="match status" value="1"/>
</dbReference>
<dbReference type="KEGG" id="cthr:CTHT_0053020"/>
<dbReference type="SUPFAM" id="SSF51735">
    <property type="entry name" value="NAD(P)-binding Rossmann-fold domains"/>
    <property type="match status" value="1"/>
</dbReference>
<evidence type="ECO:0000256" key="1">
    <source>
        <dbReference type="SAM" id="MobiDB-lite"/>
    </source>
</evidence>
<dbReference type="InterPro" id="IPR052585">
    <property type="entry name" value="Lipid_raft_assoc_Zn_ADH"/>
</dbReference>
<dbReference type="Proteomes" id="UP000008066">
    <property type="component" value="Unassembled WGS sequence"/>
</dbReference>
<dbReference type="GeneID" id="18259340"/>
<evidence type="ECO:0000313" key="2">
    <source>
        <dbReference type="EMBL" id="EGS18695.1"/>
    </source>
</evidence>
<protein>
    <recommendedName>
        <fullName evidence="4">Enoyl reductase (ER) domain-containing protein</fullName>
    </recommendedName>
</protein>
<dbReference type="InterPro" id="IPR011032">
    <property type="entry name" value="GroES-like_sf"/>
</dbReference>
<dbReference type="RefSeq" id="XP_006695640.1">
    <property type="nucleotide sequence ID" value="XM_006695577.1"/>
</dbReference>
<dbReference type="eggNOG" id="ENOG502T05M">
    <property type="taxonomic scope" value="Eukaryota"/>
</dbReference>
<dbReference type="HOGENOM" id="CLU_652117_0_0_1"/>
<dbReference type="AlphaFoldDB" id="G0SDU4"/>
<accession>G0SDU4</accession>
<dbReference type="PANTHER" id="PTHR43482:SF1">
    <property type="entry name" value="PROTEIN AST1-RELATED"/>
    <property type="match status" value="1"/>
</dbReference>
<dbReference type="OrthoDB" id="3509362at2759"/>
<reference evidence="2 3" key="1">
    <citation type="journal article" date="2011" name="Cell">
        <title>Insight into structure and assembly of the nuclear pore complex by utilizing the genome of a eukaryotic thermophile.</title>
        <authorList>
            <person name="Amlacher S."/>
            <person name="Sarges P."/>
            <person name="Flemming D."/>
            <person name="van Noort V."/>
            <person name="Kunze R."/>
            <person name="Devos D.P."/>
            <person name="Arumugam M."/>
            <person name="Bork P."/>
            <person name="Hurt E."/>
        </authorList>
    </citation>
    <scope>NUCLEOTIDE SEQUENCE [LARGE SCALE GENOMIC DNA]</scope>
    <source>
        <strain evidence="3">DSM 1495 / CBS 144.50 / IMI 039719</strain>
    </source>
</reference>
<dbReference type="SUPFAM" id="SSF50129">
    <property type="entry name" value="GroES-like"/>
    <property type="match status" value="1"/>
</dbReference>
<keyword evidence="3" id="KW-1185">Reference proteome</keyword>
<organism evidence="3">
    <name type="scientific">Chaetomium thermophilum (strain DSM 1495 / CBS 144.50 / IMI 039719)</name>
    <name type="common">Thermochaetoides thermophila</name>
    <dbReference type="NCBI Taxonomy" id="759272"/>
    <lineage>
        <taxon>Eukaryota</taxon>
        <taxon>Fungi</taxon>
        <taxon>Dikarya</taxon>
        <taxon>Ascomycota</taxon>
        <taxon>Pezizomycotina</taxon>
        <taxon>Sordariomycetes</taxon>
        <taxon>Sordariomycetidae</taxon>
        <taxon>Sordariales</taxon>
        <taxon>Chaetomiaceae</taxon>
        <taxon>Thermochaetoides</taxon>
    </lineage>
</organism>
<feature type="compositionally biased region" description="Polar residues" evidence="1">
    <location>
        <begin position="355"/>
        <end position="365"/>
    </location>
</feature>